<accession>A0A3M7SES6</accession>
<protein>
    <submittedName>
        <fullName evidence="2">Uncharacterized protein</fullName>
    </submittedName>
</protein>
<feature type="transmembrane region" description="Helical" evidence="1">
    <location>
        <begin position="28"/>
        <end position="49"/>
    </location>
</feature>
<comment type="caution">
    <text evidence="2">The sequence shown here is derived from an EMBL/GenBank/DDBJ whole genome shotgun (WGS) entry which is preliminary data.</text>
</comment>
<keyword evidence="3" id="KW-1185">Reference proteome</keyword>
<sequence length="59" mass="7340">MRLIPVISYFSRLRQDPFRNNRMRYTNYYYTAFLYAQIFILSFFIRFIFGKLINIIILS</sequence>
<evidence type="ECO:0000313" key="3">
    <source>
        <dbReference type="Proteomes" id="UP000276133"/>
    </source>
</evidence>
<reference evidence="2 3" key="1">
    <citation type="journal article" date="2018" name="Sci. Rep.">
        <title>Genomic signatures of local adaptation to the degree of environmental predictability in rotifers.</title>
        <authorList>
            <person name="Franch-Gras L."/>
            <person name="Hahn C."/>
            <person name="Garcia-Roger E.M."/>
            <person name="Carmona M.J."/>
            <person name="Serra M."/>
            <person name="Gomez A."/>
        </authorList>
    </citation>
    <scope>NUCLEOTIDE SEQUENCE [LARGE SCALE GENOMIC DNA]</scope>
    <source>
        <strain evidence="2">HYR1</strain>
    </source>
</reference>
<dbReference type="Proteomes" id="UP000276133">
    <property type="component" value="Unassembled WGS sequence"/>
</dbReference>
<dbReference type="EMBL" id="REGN01001505">
    <property type="protein sequence ID" value="RNA34266.1"/>
    <property type="molecule type" value="Genomic_DNA"/>
</dbReference>
<keyword evidence="1" id="KW-0812">Transmembrane</keyword>
<gene>
    <name evidence="2" type="ORF">BpHYR1_022124</name>
</gene>
<proteinExistence type="predicted"/>
<evidence type="ECO:0000313" key="2">
    <source>
        <dbReference type="EMBL" id="RNA34266.1"/>
    </source>
</evidence>
<organism evidence="2 3">
    <name type="scientific">Brachionus plicatilis</name>
    <name type="common">Marine rotifer</name>
    <name type="synonym">Brachionus muelleri</name>
    <dbReference type="NCBI Taxonomy" id="10195"/>
    <lineage>
        <taxon>Eukaryota</taxon>
        <taxon>Metazoa</taxon>
        <taxon>Spiralia</taxon>
        <taxon>Gnathifera</taxon>
        <taxon>Rotifera</taxon>
        <taxon>Eurotatoria</taxon>
        <taxon>Monogononta</taxon>
        <taxon>Pseudotrocha</taxon>
        <taxon>Ploima</taxon>
        <taxon>Brachionidae</taxon>
        <taxon>Brachionus</taxon>
    </lineage>
</organism>
<dbReference type="AlphaFoldDB" id="A0A3M7SES6"/>
<keyword evidence="1" id="KW-0472">Membrane</keyword>
<evidence type="ECO:0000256" key="1">
    <source>
        <dbReference type="SAM" id="Phobius"/>
    </source>
</evidence>
<name>A0A3M7SES6_BRAPC</name>
<keyword evidence="1" id="KW-1133">Transmembrane helix</keyword>